<dbReference type="KEGG" id="tum:CBW65_20040"/>
<dbReference type="AlphaFoldDB" id="A0A1Y0IQY9"/>
<protein>
    <recommendedName>
        <fullName evidence="3">DAC domain-containing protein</fullName>
    </recommendedName>
</protein>
<keyword evidence="2" id="KW-1185">Reference proteome</keyword>
<name>A0A1Y0IQY9_9BACL</name>
<proteinExistence type="predicted"/>
<gene>
    <name evidence="1" type="ORF">CBW65_20040</name>
</gene>
<evidence type="ECO:0008006" key="3">
    <source>
        <dbReference type="Google" id="ProtNLM"/>
    </source>
</evidence>
<dbReference type="Proteomes" id="UP000195437">
    <property type="component" value="Chromosome"/>
</dbReference>
<evidence type="ECO:0000313" key="1">
    <source>
        <dbReference type="EMBL" id="ARU63008.1"/>
    </source>
</evidence>
<dbReference type="EMBL" id="CP021434">
    <property type="protein sequence ID" value="ARU63008.1"/>
    <property type="molecule type" value="Genomic_DNA"/>
</dbReference>
<organism evidence="1 2">
    <name type="scientific">Tumebacillus avium</name>
    <dbReference type="NCBI Taxonomy" id="1903704"/>
    <lineage>
        <taxon>Bacteria</taxon>
        <taxon>Bacillati</taxon>
        <taxon>Bacillota</taxon>
        <taxon>Bacilli</taxon>
        <taxon>Bacillales</taxon>
        <taxon>Alicyclobacillaceae</taxon>
        <taxon>Tumebacillus</taxon>
    </lineage>
</organism>
<sequence length="510" mass="59384">MRVEGIMRKEHNIIKGCGFVEKLEFFNSYKREMVDFFGYDIEFIIGDSSKEVEFYCEVPSIILSTFSDVLKPQVLSAHRVLENYYEENKVHPRYSSTLLEEISIDIIRYLGAQTSIENIYKFVQSLKEISLKTYENESVSLGIIYFPQRTRAKTENRLNKMKLDYIPFDDVTDLKTLIDSDKLIRKIIDGKSLALVVNDELKVTGLAKKRKEGKSIKQEIFSKFDVFEATRHELLIKSYVKAIFEDSKQKLTDFPDVNEAIIRTFEESYDIPQEAIERFKKSQCDYHYIDIENRNVNWNFSNNYMLTHSEGGWKLRDYNLLLILIVELLYLVQKKLFYLSSSLMGDFDFIKDLVAKVSHFVNTIKGNASENIGSLFIILKEEVKDMLYRTRRDQKSLEIYNKKFKELLRNEGISLKFYEKTIRDGEYLININDMDNYYLQLISSVDGAVILDPYFNLISYGEMIKSEGVKGIRGARSSAALGGSKFGLAIKVSEDSDVTVYWGEDEMMRI</sequence>
<evidence type="ECO:0000313" key="2">
    <source>
        <dbReference type="Proteomes" id="UP000195437"/>
    </source>
</evidence>
<accession>A0A1Y0IQY9</accession>
<reference evidence="2" key="1">
    <citation type="submission" date="2017-05" db="EMBL/GenBank/DDBJ databases">
        <authorList>
            <person name="Sung H."/>
        </authorList>
    </citation>
    <scope>NUCLEOTIDE SEQUENCE [LARGE SCALE GENOMIC DNA]</scope>
    <source>
        <strain evidence="2">AR23208</strain>
    </source>
</reference>